<feature type="region of interest" description="Disordered" evidence="3">
    <location>
        <begin position="206"/>
        <end position="237"/>
    </location>
</feature>
<protein>
    <recommendedName>
        <fullName evidence="4">HMG box domain-containing protein</fullName>
    </recommendedName>
</protein>
<dbReference type="FunFam" id="1.10.30.10:FF:000048">
    <property type="entry name" value="Putative SWI/SNF-related matrix-associated actin-dependent regulator chromatin subfamily E member"/>
    <property type="match status" value="1"/>
</dbReference>
<dbReference type="GO" id="GO:0016922">
    <property type="term" value="F:nuclear receptor binding"/>
    <property type="evidence" value="ECO:0007669"/>
    <property type="project" value="TreeGrafter"/>
</dbReference>
<dbReference type="PROSITE" id="PS50118">
    <property type="entry name" value="HMG_BOX_2"/>
    <property type="match status" value="1"/>
</dbReference>
<evidence type="ECO:0000313" key="5">
    <source>
        <dbReference type="EMBL" id="JAS13952.1"/>
    </source>
</evidence>
<dbReference type="SUPFAM" id="SSF47095">
    <property type="entry name" value="HMG-box"/>
    <property type="match status" value="1"/>
</dbReference>
<gene>
    <name evidence="5" type="ORF">g.16586</name>
</gene>
<dbReference type="Pfam" id="PF00505">
    <property type="entry name" value="HMG_box"/>
    <property type="match status" value="1"/>
</dbReference>
<proteinExistence type="predicted"/>
<feature type="compositionally biased region" description="Pro residues" evidence="3">
    <location>
        <begin position="550"/>
        <end position="609"/>
    </location>
</feature>
<feature type="compositionally biased region" description="Basic and acidic residues" evidence="3">
    <location>
        <begin position="212"/>
        <end position="237"/>
    </location>
</feature>
<dbReference type="Gene3D" id="1.10.30.10">
    <property type="entry name" value="High mobility group box domain"/>
    <property type="match status" value="1"/>
</dbReference>
<feature type="region of interest" description="Disordered" evidence="3">
    <location>
        <begin position="371"/>
        <end position="404"/>
    </location>
</feature>
<dbReference type="InterPro" id="IPR036910">
    <property type="entry name" value="HMG_box_dom_sf"/>
</dbReference>
<dbReference type="CDD" id="cd21983">
    <property type="entry name" value="HMG-box_SMARCE1"/>
    <property type="match status" value="1"/>
</dbReference>
<dbReference type="AlphaFoldDB" id="A0A1B6CKL4"/>
<evidence type="ECO:0000259" key="4">
    <source>
        <dbReference type="PROSITE" id="PS50118"/>
    </source>
</evidence>
<feature type="DNA-binding region" description="HMG box" evidence="1">
    <location>
        <begin position="126"/>
        <end position="194"/>
    </location>
</feature>
<keyword evidence="1" id="KW-0238">DNA-binding</keyword>
<evidence type="ECO:0000256" key="2">
    <source>
        <dbReference type="SAM" id="Coils"/>
    </source>
</evidence>
<dbReference type="GO" id="GO:0016514">
    <property type="term" value="C:SWI/SNF complex"/>
    <property type="evidence" value="ECO:0007669"/>
    <property type="project" value="TreeGrafter"/>
</dbReference>
<feature type="region of interest" description="Disordered" evidence="3">
    <location>
        <begin position="71"/>
        <end position="132"/>
    </location>
</feature>
<dbReference type="GO" id="GO:0045892">
    <property type="term" value="P:negative regulation of DNA-templated transcription"/>
    <property type="evidence" value="ECO:0007669"/>
    <property type="project" value="TreeGrafter"/>
</dbReference>
<dbReference type="PANTHER" id="PTHR46232">
    <property type="entry name" value="SMARCE1 REGULATOR OF CHROMATIN"/>
    <property type="match status" value="1"/>
</dbReference>
<dbReference type="PANTHER" id="PTHR46232:SF1">
    <property type="entry name" value="SWI_SNF-RELATED MATRIX-ASSOCIATED ACTIN-DEPENDENT REGULATOR OF CHROMATIN SUBFAMILY E MEMBER 1"/>
    <property type="match status" value="1"/>
</dbReference>
<accession>A0A1B6CKL4</accession>
<dbReference type="GO" id="GO:0031492">
    <property type="term" value="F:nucleosomal DNA binding"/>
    <property type="evidence" value="ECO:0007669"/>
    <property type="project" value="TreeGrafter"/>
</dbReference>
<feature type="region of interest" description="Disordered" evidence="3">
    <location>
        <begin position="1"/>
        <end position="34"/>
    </location>
</feature>
<dbReference type="SMART" id="SM00398">
    <property type="entry name" value="HMG"/>
    <property type="match status" value="1"/>
</dbReference>
<feature type="compositionally biased region" description="Basic residues" evidence="3">
    <location>
        <begin position="8"/>
        <end position="20"/>
    </location>
</feature>
<keyword evidence="2" id="KW-0175">Coiled coil</keyword>
<name>A0A1B6CKL4_9HEMI</name>
<feature type="region of interest" description="Disordered" evidence="3">
    <location>
        <begin position="416"/>
        <end position="706"/>
    </location>
</feature>
<keyword evidence="1" id="KW-0539">Nucleus</keyword>
<organism evidence="5">
    <name type="scientific">Clastoptera arizonana</name>
    <name type="common">Arizona spittle bug</name>
    <dbReference type="NCBI Taxonomy" id="38151"/>
    <lineage>
        <taxon>Eukaryota</taxon>
        <taxon>Metazoa</taxon>
        <taxon>Ecdysozoa</taxon>
        <taxon>Arthropoda</taxon>
        <taxon>Hexapoda</taxon>
        <taxon>Insecta</taxon>
        <taxon>Pterygota</taxon>
        <taxon>Neoptera</taxon>
        <taxon>Paraneoptera</taxon>
        <taxon>Hemiptera</taxon>
        <taxon>Auchenorrhyncha</taxon>
        <taxon>Cercopoidea</taxon>
        <taxon>Clastopteridae</taxon>
        <taxon>Clastoptera</taxon>
    </lineage>
</organism>
<feature type="compositionally biased region" description="Basic and acidic residues" evidence="3">
    <location>
        <begin position="686"/>
        <end position="706"/>
    </location>
</feature>
<sequence>MDEDERRRRYREYKRKQRAKQKQEIEESGDLGGEMALPINYKQIGVSSPVTTNQMLSAGAPMTFNILKERLRASGGSGGSSGSGKESAANQNPFINSPHAPPGFHPQKVGKGAGSDSRTPKPPKPPEKPLMPYMRYSRKVWDQVKAQNPELKLWEIGKIIGQMWRDLPEEEKTEYVEDYDAEKVEYEKNLKTYHNSPAYLAYVAAKSRGKAAHQDKDDKEPHERSSGERGSKQADRRIDIQPAEDEEDQDDGYSVKHVAYARYLRNHRLINEIFSDAVVPDVRSVVTTARMQVLKRQVQSLTMHQKKLESELQQIEEKFETKKRKFIESSETFQEELKKHCQKAVDEETFLKMVDRQVELLRKEKARGGLEEMKNRTVLQSEENTTAEPIPTATPSASEDGPNPQQEMVVLHYIQPMEERSQNSQSSDEATADPSSSPAPSQSLPKSSSDSSSSAQTVPPPVPGSHGYMHPPSGSFQTSPGYQSSFPPAAPHHSNGPPLHSVIPPAHGSPIHTPTGPMHPVPSHTQTPPTHPQPTPVPGSVHPVSAPPVSQTPPGPPMQMPPPQGFQPGMPPYTPQQYPPVSPASQPLPPRPPYGYPQNPYPQYPPHPYYPQNHYPQYPPPHMPARPHPHYHIPPQQDVHPGVEGNIYGPPGIAASQQITERSGISEEGSQEDLKSDNIVSSAGGEELKRGSDAEGDLGSEKKIVD</sequence>
<feature type="domain" description="HMG box" evidence="4">
    <location>
        <begin position="126"/>
        <end position="194"/>
    </location>
</feature>
<feature type="compositionally biased region" description="Low complexity" evidence="3">
    <location>
        <begin position="426"/>
        <end position="455"/>
    </location>
</feature>
<dbReference type="InterPro" id="IPR009071">
    <property type="entry name" value="HMG_box_dom"/>
</dbReference>
<evidence type="ECO:0000256" key="3">
    <source>
        <dbReference type="SAM" id="MobiDB-lite"/>
    </source>
</evidence>
<evidence type="ECO:0000256" key="1">
    <source>
        <dbReference type="PROSITE-ProRule" id="PRU00267"/>
    </source>
</evidence>
<feature type="coiled-coil region" evidence="2">
    <location>
        <begin position="291"/>
        <end position="325"/>
    </location>
</feature>
<feature type="compositionally biased region" description="Polar residues" evidence="3">
    <location>
        <begin position="377"/>
        <end position="397"/>
    </location>
</feature>
<reference evidence="5" key="1">
    <citation type="submission" date="2015-12" db="EMBL/GenBank/DDBJ databases">
        <title>De novo transcriptome assembly of four potential Pierce s Disease insect vectors from Arizona vineyards.</title>
        <authorList>
            <person name="Tassone E.E."/>
        </authorList>
    </citation>
    <scope>NUCLEOTIDE SEQUENCE</scope>
</reference>
<dbReference type="EMBL" id="GEDC01023346">
    <property type="protein sequence ID" value="JAS13952.1"/>
    <property type="molecule type" value="Transcribed_RNA"/>
</dbReference>
<feature type="compositionally biased region" description="Polar residues" evidence="3">
    <location>
        <begin position="474"/>
        <end position="486"/>
    </location>
</feature>